<gene>
    <name evidence="1" type="ORF">CC117_04745</name>
</gene>
<evidence type="ECO:0000313" key="2">
    <source>
        <dbReference type="Proteomes" id="UP000179627"/>
    </source>
</evidence>
<dbReference type="OrthoDB" id="880456at2"/>
<dbReference type="EMBL" id="MBLM01000130">
    <property type="protein sequence ID" value="OHV33694.1"/>
    <property type="molecule type" value="Genomic_DNA"/>
</dbReference>
<name>A0A1S1QMY1_9ACTN</name>
<sequence length="134" mass="14561">MTWRALHLSQPIERAPEAVAAFAGNPENLPLWAAGLSSGIRCEEGRWVTDSPMGKAEVSFSGPVEHGVLDHDVTLPDGTVTHNPLRVLRNGEGSEVVFTLFQLPGVADDAFDRDVAHVRADLARLRNLLESQGR</sequence>
<organism evidence="1 2">
    <name type="scientific">Parafrankia colletiae</name>
    <dbReference type="NCBI Taxonomy" id="573497"/>
    <lineage>
        <taxon>Bacteria</taxon>
        <taxon>Bacillati</taxon>
        <taxon>Actinomycetota</taxon>
        <taxon>Actinomycetes</taxon>
        <taxon>Frankiales</taxon>
        <taxon>Frankiaceae</taxon>
        <taxon>Parafrankia</taxon>
    </lineage>
</organism>
<protein>
    <submittedName>
        <fullName evidence="1">Polyketide cyclase</fullName>
    </submittedName>
</protein>
<comment type="caution">
    <text evidence="1">The sequence shown here is derived from an EMBL/GenBank/DDBJ whole genome shotgun (WGS) entry which is preliminary data.</text>
</comment>
<accession>A0A1S1QMY1</accession>
<proteinExistence type="predicted"/>
<dbReference type="InterPro" id="IPR023393">
    <property type="entry name" value="START-like_dom_sf"/>
</dbReference>
<reference evidence="2" key="1">
    <citation type="submission" date="2016-07" db="EMBL/GenBank/DDBJ databases">
        <title>Sequence Frankia sp. strain CcI1.17.</title>
        <authorList>
            <person name="Ghodhbane-Gtari F."/>
            <person name="Swanson E."/>
            <person name="Gueddou A."/>
            <person name="Morris K."/>
            <person name="Hezbri K."/>
            <person name="Ktari A."/>
            <person name="Nouioui I."/>
            <person name="Abebe-Akele F."/>
            <person name="Simpson S."/>
            <person name="Thomas K."/>
            <person name="Gtari M."/>
            <person name="Tisa L.S."/>
            <person name="Hurst S."/>
        </authorList>
    </citation>
    <scope>NUCLEOTIDE SEQUENCE [LARGE SCALE GENOMIC DNA]</scope>
    <source>
        <strain evidence="2">Cc1.17</strain>
    </source>
</reference>
<dbReference type="AlphaFoldDB" id="A0A1S1QMY1"/>
<dbReference type="RefSeq" id="WP_071086675.1">
    <property type="nucleotide sequence ID" value="NZ_MBLM01000130.1"/>
</dbReference>
<keyword evidence="2" id="KW-1185">Reference proteome</keyword>
<dbReference type="SUPFAM" id="SSF55961">
    <property type="entry name" value="Bet v1-like"/>
    <property type="match status" value="1"/>
</dbReference>
<dbReference type="Gene3D" id="3.30.530.20">
    <property type="match status" value="1"/>
</dbReference>
<evidence type="ECO:0000313" key="1">
    <source>
        <dbReference type="EMBL" id="OHV33694.1"/>
    </source>
</evidence>
<dbReference type="Proteomes" id="UP000179627">
    <property type="component" value="Unassembled WGS sequence"/>
</dbReference>